<dbReference type="AlphaFoldDB" id="A0A2H3JZ19"/>
<organism evidence="3 4">
    <name type="scientific">Wolfiporia cocos (strain MD-104)</name>
    <name type="common">Brown rot fungus</name>
    <dbReference type="NCBI Taxonomy" id="742152"/>
    <lineage>
        <taxon>Eukaryota</taxon>
        <taxon>Fungi</taxon>
        <taxon>Dikarya</taxon>
        <taxon>Basidiomycota</taxon>
        <taxon>Agaricomycotina</taxon>
        <taxon>Agaricomycetes</taxon>
        <taxon>Polyporales</taxon>
        <taxon>Phaeolaceae</taxon>
        <taxon>Wolfiporia</taxon>
    </lineage>
</organism>
<keyword evidence="2" id="KW-0472">Membrane</keyword>
<feature type="compositionally biased region" description="Low complexity" evidence="1">
    <location>
        <begin position="137"/>
        <end position="184"/>
    </location>
</feature>
<feature type="region of interest" description="Disordered" evidence="1">
    <location>
        <begin position="58"/>
        <end position="78"/>
    </location>
</feature>
<sequence>MSSSAPSGSTLDRSSDLARKRATIAGAVVGGFLGALLLLVGALCLYRRHARARRLRQRQQMLRQHRSTPSSFLDYDANPFDRATGTESVRTAADAFRGMSHYSSPSAGSLTSMRLPPALALAEDGAAQTPRSWDTFRPSPLRSASASASPTGTSGARSGVDTSPTSVASHAPPSPSIAIPLTTPVEPPAAWGPLRSSLTLWPRGGEPDASFNSSRSSKASSNYSGLPTTSKRPSFGDSVDPFRDSGHIASPGLLPPLEPSQWVAI</sequence>
<dbReference type="OrthoDB" id="2803977at2759"/>
<keyword evidence="4" id="KW-1185">Reference proteome</keyword>
<keyword evidence="2" id="KW-0812">Transmembrane</keyword>
<name>A0A2H3JZ19_WOLCO</name>
<evidence type="ECO:0000313" key="3">
    <source>
        <dbReference type="EMBL" id="PCH43128.1"/>
    </source>
</evidence>
<evidence type="ECO:0000256" key="1">
    <source>
        <dbReference type="SAM" id="MobiDB-lite"/>
    </source>
</evidence>
<feature type="region of interest" description="Disordered" evidence="1">
    <location>
        <begin position="205"/>
        <end position="265"/>
    </location>
</feature>
<protein>
    <submittedName>
        <fullName evidence="3">Uncharacterized protein</fullName>
    </submittedName>
</protein>
<feature type="transmembrane region" description="Helical" evidence="2">
    <location>
        <begin position="24"/>
        <end position="46"/>
    </location>
</feature>
<reference evidence="3 4" key="1">
    <citation type="journal article" date="2012" name="Science">
        <title>The Paleozoic origin of enzymatic lignin decomposition reconstructed from 31 fungal genomes.</title>
        <authorList>
            <person name="Floudas D."/>
            <person name="Binder M."/>
            <person name="Riley R."/>
            <person name="Barry K."/>
            <person name="Blanchette R.A."/>
            <person name="Henrissat B."/>
            <person name="Martinez A.T."/>
            <person name="Otillar R."/>
            <person name="Spatafora J.W."/>
            <person name="Yadav J.S."/>
            <person name="Aerts A."/>
            <person name="Benoit I."/>
            <person name="Boyd A."/>
            <person name="Carlson A."/>
            <person name="Copeland A."/>
            <person name="Coutinho P.M."/>
            <person name="de Vries R.P."/>
            <person name="Ferreira P."/>
            <person name="Findley K."/>
            <person name="Foster B."/>
            <person name="Gaskell J."/>
            <person name="Glotzer D."/>
            <person name="Gorecki P."/>
            <person name="Heitman J."/>
            <person name="Hesse C."/>
            <person name="Hori C."/>
            <person name="Igarashi K."/>
            <person name="Jurgens J.A."/>
            <person name="Kallen N."/>
            <person name="Kersten P."/>
            <person name="Kohler A."/>
            <person name="Kuees U."/>
            <person name="Kumar T.K.A."/>
            <person name="Kuo A."/>
            <person name="LaButti K."/>
            <person name="Larrondo L.F."/>
            <person name="Lindquist E."/>
            <person name="Ling A."/>
            <person name="Lombard V."/>
            <person name="Lucas S."/>
            <person name="Lundell T."/>
            <person name="Martin R."/>
            <person name="McLaughlin D.J."/>
            <person name="Morgenstern I."/>
            <person name="Morin E."/>
            <person name="Murat C."/>
            <person name="Nagy L.G."/>
            <person name="Nolan M."/>
            <person name="Ohm R.A."/>
            <person name="Patyshakuliyeva A."/>
            <person name="Rokas A."/>
            <person name="Ruiz-Duenas F.J."/>
            <person name="Sabat G."/>
            <person name="Salamov A."/>
            <person name="Samejima M."/>
            <person name="Schmutz J."/>
            <person name="Slot J.C."/>
            <person name="St John F."/>
            <person name="Stenlid J."/>
            <person name="Sun H."/>
            <person name="Sun S."/>
            <person name="Syed K."/>
            <person name="Tsang A."/>
            <person name="Wiebenga A."/>
            <person name="Young D."/>
            <person name="Pisabarro A."/>
            <person name="Eastwood D.C."/>
            <person name="Martin F."/>
            <person name="Cullen D."/>
            <person name="Grigoriev I.V."/>
            <person name="Hibbett D.S."/>
        </authorList>
    </citation>
    <scope>NUCLEOTIDE SEQUENCE [LARGE SCALE GENOMIC DNA]</scope>
    <source>
        <strain evidence="3 4">MD-104</strain>
    </source>
</reference>
<keyword evidence="2" id="KW-1133">Transmembrane helix</keyword>
<proteinExistence type="predicted"/>
<feature type="compositionally biased region" description="Low complexity" evidence="1">
    <location>
        <begin position="210"/>
        <end position="224"/>
    </location>
</feature>
<evidence type="ECO:0000313" key="4">
    <source>
        <dbReference type="Proteomes" id="UP000218811"/>
    </source>
</evidence>
<gene>
    <name evidence="3" type="ORF">WOLCODRAFT_164257</name>
</gene>
<dbReference type="Proteomes" id="UP000218811">
    <property type="component" value="Unassembled WGS sequence"/>
</dbReference>
<feature type="region of interest" description="Disordered" evidence="1">
    <location>
        <begin position="123"/>
        <end position="184"/>
    </location>
</feature>
<evidence type="ECO:0000256" key="2">
    <source>
        <dbReference type="SAM" id="Phobius"/>
    </source>
</evidence>
<dbReference type="EMBL" id="KB468135">
    <property type="protein sequence ID" value="PCH43128.1"/>
    <property type="molecule type" value="Genomic_DNA"/>
</dbReference>
<accession>A0A2H3JZ19</accession>